<evidence type="ECO:0000313" key="1">
    <source>
        <dbReference type="EMBL" id="SVE31462.1"/>
    </source>
</evidence>
<protein>
    <submittedName>
        <fullName evidence="1">Uncharacterized protein</fullName>
    </submittedName>
</protein>
<organism evidence="1">
    <name type="scientific">marine metagenome</name>
    <dbReference type="NCBI Taxonomy" id="408172"/>
    <lineage>
        <taxon>unclassified sequences</taxon>
        <taxon>metagenomes</taxon>
        <taxon>ecological metagenomes</taxon>
    </lineage>
</organism>
<name>A0A383CGW7_9ZZZZ</name>
<sequence length="29" mass="3622">MPAQRQRQQEGRYRWILLLQVQRQVRGQV</sequence>
<feature type="non-terminal residue" evidence="1">
    <location>
        <position position="29"/>
    </location>
</feature>
<feature type="non-terminal residue" evidence="1">
    <location>
        <position position="1"/>
    </location>
</feature>
<dbReference type="AlphaFoldDB" id="A0A383CGW7"/>
<accession>A0A383CGW7</accession>
<reference evidence="1" key="1">
    <citation type="submission" date="2018-05" db="EMBL/GenBank/DDBJ databases">
        <authorList>
            <person name="Lanie J.A."/>
            <person name="Ng W.-L."/>
            <person name="Kazmierczak K.M."/>
            <person name="Andrzejewski T.M."/>
            <person name="Davidsen T.M."/>
            <person name="Wayne K.J."/>
            <person name="Tettelin H."/>
            <person name="Glass J.I."/>
            <person name="Rusch D."/>
            <person name="Podicherti R."/>
            <person name="Tsui H.-C.T."/>
            <person name="Winkler M.E."/>
        </authorList>
    </citation>
    <scope>NUCLEOTIDE SEQUENCE</scope>
</reference>
<gene>
    <name evidence="1" type="ORF">METZ01_LOCUS484316</name>
</gene>
<dbReference type="EMBL" id="UINC01208762">
    <property type="protein sequence ID" value="SVE31462.1"/>
    <property type="molecule type" value="Genomic_DNA"/>
</dbReference>
<proteinExistence type="predicted"/>